<keyword evidence="2" id="KW-1185">Reference proteome</keyword>
<evidence type="ECO:0000313" key="2">
    <source>
        <dbReference type="Proteomes" id="UP001651690"/>
    </source>
</evidence>
<gene>
    <name evidence="1" type="ORF">NM203_20775</name>
</gene>
<sequence>MTDLSRHLSVWVDADWERVYGVASDKDRLAEWAAGLADPELGLEVTEFAATNPYGVLDHVVRMPNGAEVFNPMRIIRADTPGACEIVFTLRQRADQTAEQFDADAAAVTRDLIALKTLAER</sequence>
<dbReference type="EMBL" id="JANDBD010000008">
    <property type="protein sequence ID" value="MCP9274629.1"/>
    <property type="molecule type" value="Genomic_DNA"/>
</dbReference>
<organism evidence="1 2">
    <name type="scientific">Mycolicibacterium arenosum</name>
    <dbReference type="NCBI Taxonomy" id="2952157"/>
    <lineage>
        <taxon>Bacteria</taxon>
        <taxon>Bacillati</taxon>
        <taxon>Actinomycetota</taxon>
        <taxon>Actinomycetes</taxon>
        <taxon>Mycobacteriales</taxon>
        <taxon>Mycobacteriaceae</taxon>
        <taxon>Mycolicibacterium</taxon>
    </lineage>
</organism>
<dbReference type="RefSeq" id="WP_255062249.1">
    <property type="nucleotide sequence ID" value="NZ_JANDBD010000008.1"/>
</dbReference>
<comment type="caution">
    <text evidence="1">The sequence shown here is derived from an EMBL/GenBank/DDBJ whole genome shotgun (WGS) entry which is preliminary data.</text>
</comment>
<protein>
    <submittedName>
        <fullName evidence="1">SRPBCC family protein</fullName>
    </submittedName>
</protein>
<dbReference type="SUPFAM" id="SSF55961">
    <property type="entry name" value="Bet v1-like"/>
    <property type="match status" value="1"/>
</dbReference>
<dbReference type="Gene3D" id="3.30.530.20">
    <property type="match status" value="1"/>
</dbReference>
<name>A0ABT1M623_9MYCO</name>
<proteinExistence type="predicted"/>
<evidence type="ECO:0000313" key="1">
    <source>
        <dbReference type="EMBL" id="MCP9274629.1"/>
    </source>
</evidence>
<dbReference type="InterPro" id="IPR023393">
    <property type="entry name" value="START-like_dom_sf"/>
</dbReference>
<reference evidence="1 2" key="1">
    <citation type="submission" date="2022-06" db="EMBL/GenBank/DDBJ databases">
        <title>Mycolicibacterium sp. CAU 1645 isolated from seawater.</title>
        <authorList>
            <person name="Kim W."/>
        </authorList>
    </citation>
    <scope>NUCLEOTIDE SEQUENCE [LARGE SCALE GENOMIC DNA]</scope>
    <source>
        <strain evidence="1 2">CAU 1645</strain>
    </source>
</reference>
<accession>A0ABT1M623</accession>
<dbReference type="Proteomes" id="UP001651690">
    <property type="component" value="Unassembled WGS sequence"/>
</dbReference>